<name>H5T934_9ALTE</name>
<reference evidence="3 4" key="2">
    <citation type="journal article" date="2017" name="Antonie Van Leeuwenhoek">
        <title>Rhizobium rhizosphaerae sp. nov., a novel species isolated from rice rhizosphere.</title>
        <authorList>
            <person name="Zhao J.J."/>
            <person name="Zhang J."/>
            <person name="Zhang R.J."/>
            <person name="Zhang C.W."/>
            <person name="Yin H.Q."/>
            <person name="Zhang X.X."/>
        </authorList>
    </citation>
    <scope>NUCLEOTIDE SEQUENCE [LARGE SCALE GENOMIC DNA]</scope>
    <source>
        <strain evidence="3 4">ACAM 611</strain>
    </source>
</reference>
<dbReference type="STRING" id="56804.BAE46_08305"/>
<dbReference type="Proteomes" id="UP000053586">
    <property type="component" value="Unassembled WGS sequence"/>
</dbReference>
<protein>
    <recommendedName>
        <fullName evidence="2">Peptidase M1 membrane alanine aminopeptidase domain-containing protein</fullName>
    </recommendedName>
</protein>
<dbReference type="AlphaFoldDB" id="H5T934"/>
<evidence type="ECO:0000259" key="2">
    <source>
        <dbReference type="Pfam" id="PF01433"/>
    </source>
</evidence>
<dbReference type="eggNOG" id="COG0308">
    <property type="taxonomic scope" value="Bacteria"/>
</dbReference>
<keyword evidence="1" id="KW-0812">Transmembrane</keyword>
<feature type="transmembrane region" description="Helical" evidence="1">
    <location>
        <begin position="87"/>
        <end position="113"/>
    </location>
</feature>
<keyword evidence="4" id="KW-1185">Reference proteome</keyword>
<keyword evidence="1" id="KW-1133">Transmembrane helix</keyword>
<dbReference type="Pfam" id="PF01433">
    <property type="entry name" value="Peptidase_M1"/>
    <property type="match status" value="1"/>
</dbReference>
<evidence type="ECO:0000313" key="3">
    <source>
        <dbReference type="EMBL" id="GAB54811.1"/>
    </source>
</evidence>
<feature type="transmembrane region" description="Helical" evidence="1">
    <location>
        <begin position="6"/>
        <end position="26"/>
    </location>
</feature>
<evidence type="ECO:0000313" key="4">
    <source>
        <dbReference type="Proteomes" id="UP000053586"/>
    </source>
</evidence>
<dbReference type="EMBL" id="BAET01000007">
    <property type="protein sequence ID" value="GAB54811.1"/>
    <property type="molecule type" value="Genomic_DNA"/>
</dbReference>
<dbReference type="InterPro" id="IPR027268">
    <property type="entry name" value="Peptidase_M4/M1_CTD_sf"/>
</dbReference>
<dbReference type="RefSeq" id="WP_006003332.1">
    <property type="nucleotide sequence ID" value="NZ_BAET01000007.1"/>
</dbReference>
<sequence>MKQVFVSPGFIVLLIIASAIIIKEFINPIGMYGASNWSLTYYMVELIQGAFSLSIIIVITFYTAEVEWRARNTGIVDIVDSMPVHNFIFWLSKLLAVSLIVVVLLGFGMLFTLANQLRDPNKIDPVCYVSANEVAQQWFGHQLLPANVQGSAVLSETLSQYAALQLMVNKYGETKLRQFLSSELDDYLRGRSTEYLQEMPLMRAENKAYIYYNKGSIVMMAIADRIGFDKLNKAIKGLLEKFENSNSRKATTLDLLSAIKEVADPKAHAFINQQFSDINLYNIKLLAAKWEKETSQVNLKIDAARVIADGLGNETPAVFDDVVDIVVFANDPSDFSSETVVLYRQKHRLVNGENELVIRLDGSLNDGSQPAYVGVDPFVRFIGTDVKDNVLRIKTKAEE</sequence>
<dbReference type="GO" id="GO:0008270">
    <property type="term" value="F:zinc ion binding"/>
    <property type="evidence" value="ECO:0007669"/>
    <property type="project" value="InterPro"/>
</dbReference>
<dbReference type="SUPFAM" id="SSF55486">
    <property type="entry name" value="Metalloproteases ('zincins'), catalytic domain"/>
    <property type="match status" value="1"/>
</dbReference>
<dbReference type="InterPro" id="IPR014782">
    <property type="entry name" value="Peptidase_M1_dom"/>
</dbReference>
<keyword evidence="1" id="KW-0472">Membrane</keyword>
<proteinExistence type="predicted"/>
<accession>H5T934</accession>
<dbReference type="OrthoDB" id="100605at2"/>
<feature type="domain" description="Peptidase M1 membrane alanine aminopeptidase" evidence="2">
    <location>
        <begin position="123"/>
        <end position="271"/>
    </location>
</feature>
<evidence type="ECO:0000256" key="1">
    <source>
        <dbReference type="SAM" id="Phobius"/>
    </source>
</evidence>
<feature type="transmembrane region" description="Helical" evidence="1">
    <location>
        <begin position="38"/>
        <end position="62"/>
    </location>
</feature>
<dbReference type="GO" id="GO:0008237">
    <property type="term" value="F:metallopeptidase activity"/>
    <property type="evidence" value="ECO:0007669"/>
    <property type="project" value="InterPro"/>
</dbReference>
<reference evidence="3 4" key="1">
    <citation type="journal article" date="2012" name="J. Bacteriol.">
        <title>Genome sequence of proteorhodopsin-containing sea ice bacterium Glaciecola punicea ACAM 611T.</title>
        <authorList>
            <person name="Qin Q.-L."/>
            <person name="Xie B.-B."/>
            <person name="Shu Y.-L."/>
            <person name="Rong J.-C."/>
            <person name="Zhao D.-L."/>
            <person name="Zhang X.-Y."/>
            <person name="Chen X.-L."/>
            <person name="Zhou B.-C."/>
            <person name="Zhanga Y.-Z."/>
        </authorList>
    </citation>
    <scope>NUCLEOTIDE SEQUENCE [LARGE SCALE GENOMIC DNA]</scope>
    <source>
        <strain evidence="3 4">ACAM 611</strain>
    </source>
</reference>
<dbReference type="eggNOG" id="COG0842">
    <property type="taxonomic scope" value="Bacteria"/>
</dbReference>
<gene>
    <name evidence="3" type="ORF">GPUN_0671</name>
</gene>
<dbReference type="Gene3D" id="1.10.390.10">
    <property type="entry name" value="Neutral Protease Domain 2"/>
    <property type="match status" value="1"/>
</dbReference>
<comment type="caution">
    <text evidence="3">The sequence shown here is derived from an EMBL/GenBank/DDBJ whole genome shotgun (WGS) entry which is preliminary data.</text>
</comment>
<organism evidence="3 4">
    <name type="scientific">Glaciecola punicea ACAM 611</name>
    <dbReference type="NCBI Taxonomy" id="1121923"/>
    <lineage>
        <taxon>Bacteria</taxon>
        <taxon>Pseudomonadati</taxon>
        <taxon>Pseudomonadota</taxon>
        <taxon>Gammaproteobacteria</taxon>
        <taxon>Alteromonadales</taxon>
        <taxon>Alteromonadaceae</taxon>
        <taxon>Glaciecola</taxon>
    </lineage>
</organism>